<feature type="coiled-coil region" evidence="1">
    <location>
        <begin position="105"/>
        <end position="179"/>
    </location>
</feature>
<feature type="compositionally biased region" description="Polar residues" evidence="2">
    <location>
        <begin position="310"/>
        <end position="331"/>
    </location>
</feature>
<dbReference type="PANTHER" id="PTHR35381">
    <property type="entry name" value="EF-HAND DOMAIN-CONTAINING PROTEIN"/>
    <property type="match status" value="1"/>
</dbReference>
<protein>
    <recommendedName>
        <fullName evidence="5">EF-hand domain-containing protein</fullName>
    </recommendedName>
</protein>
<dbReference type="AlphaFoldDB" id="A0AA88KML2"/>
<comment type="caution">
    <text evidence="3">The sequence shown here is derived from an EMBL/GenBank/DDBJ whole genome shotgun (WGS) entry which is preliminary data.</text>
</comment>
<feature type="region of interest" description="Disordered" evidence="2">
    <location>
        <begin position="728"/>
        <end position="751"/>
    </location>
</feature>
<evidence type="ECO:0000256" key="2">
    <source>
        <dbReference type="SAM" id="MobiDB-lite"/>
    </source>
</evidence>
<name>A0AA88KML2_NAELO</name>
<accession>A0AA88KML2</accession>
<proteinExistence type="predicted"/>
<evidence type="ECO:0000313" key="4">
    <source>
        <dbReference type="Proteomes" id="UP000816034"/>
    </source>
</evidence>
<evidence type="ECO:0000313" key="3">
    <source>
        <dbReference type="EMBL" id="KAG2386621.1"/>
    </source>
</evidence>
<feature type="region of interest" description="Disordered" evidence="2">
    <location>
        <begin position="889"/>
        <end position="932"/>
    </location>
</feature>
<evidence type="ECO:0008006" key="5">
    <source>
        <dbReference type="Google" id="ProtNLM"/>
    </source>
</evidence>
<feature type="region of interest" description="Disordered" evidence="2">
    <location>
        <begin position="284"/>
        <end position="340"/>
    </location>
</feature>
<dbReference type="Proteomes" id="UP000816034">
    <property type="component" value="Unassembled WGS sequence"/>
</dbReference>
<dbReference type="PANTHER" id="PTHR35381:SF1">
    <property type="entry name" value="EF-HAND DOMAIN-CONTAINING PROTEIN"/>
    <property type="match status" value="1"/>
</dbReference>
<feature type="coiled-coil region" evidence="1">
    <location>
        <begin position="771"/>
        <end position="798"/>
    </location>
</feature>
<feature type="compositionally biased region" description="Polar residues" evidence="2">
    <location>
        <begin position="1"/>
        <end position="21"/>
    </location>
</feature>
<keyword evidence="1" id="KW-0175">Coiled coil</keyword>
<evidence type="ECO:0000256" key="1">
    <source>
        <dbReference type="SAM" id="Coils"/>
    </source>
</evidence>
<organism evidence="3 4">
    <name type="scientific">Naegleria lovaniensis</name>
    <name type="common">Amoeba</name>
    <dbReference type="NCBI Taxonomy" id="51637"/>
    <lineage>
        <taxon>Eukaryota</taxon>
        <taxon>Discoba</taxon>
        <taxon>Heterolobosea</taxon>
        <taxon>Tetramitia</taxon>
        <taxon>Eutetramitia</taxon>
        <taxon>Vahlkampfiidae</taxon>
        <taxon>Naegleria</taxon>
    </lineage>
</organism>
<dbReference type="RefSeq" id="XP_044550613.1">
    <property type="nucleotide sequence ID" value="XM_044691775.1"/>
</dbReference>
<gene>
    <name evidence="3" type="ORF">C9374_002365</name>
</gene>
<sequence length="932" mass="107536">MSLNSSAAGTSNSSMKTSGAPSSDALFDQLLKDPQVRRRLALGKHYDALTLSEEEERAIKEDLILAKKYENELNERVTRNIENEELKKLLMQNDEESKGSTDAKMKAYYNKLQQLQIQAEAKLKKQIKDAEEYEIAKLEEDQKRLLESETKKLLEGRQLFQLSEEKQREKEQSEIEKREKWMAKDDVINDVPTSSPKRRDLVSLLQSTASQKRVILLMTVDIGDGRSDTITVKEDDSYLDLAKKFQEKHNLIPAIIEPLAEHIKFNVEKVLKERTMDMFKMAQSTHGSSMYNRSPALSKPHDTKVDKYDSLQQLDQKTKNKSSTPVSSKNSKPVHERLHESAKYKEARILRIKMELTKNELEKVMETKVPMSETSRKIVEEIERSRAKDKFQNYGEFLYNEGKAMIRKQQLEKERVQRLEDAKMEVFTFKPQINTNFKIERPNNAYMNTFKHNVMMYAEEEERKCPFKPKINQKSALMAVQKKNEEFLSDTGTTDPFESLFKDAEKRRAKLEQKQSEVVRQQLMPSTGAAKPSQEHIERLVNSRKEAEKNIMQLRMQLNSNFDAETGRELFKPITTSKRPKSAGHARQTSSVFEDLYNKTFETAKNAIAKEYYKEVDKLANTKHVNEASRKIAETAKVKKIFKLFTYLDSNNDGYLNIETDILGSSEDRFQIIDKHLQEILLDVFEQFEIDSNIGFEEFAAAVLQRMEKSDAKAMLLSSTKGPVQKVSGIDSPIIQSSPESDDGECSFRPKTNRKSDELVWARRSTGQDLFEILYKEKDTKEQNLSRLKQAYSEDEMRECSFKPHTTNPTVSGFSENTIQRLYSRSPKKKKHSYPSLEERELEECTFWPKVNNQTPERFLKSVEGRPTPTNIKTNKSYSELFMSSEAIPSNGTLKKTRSITPPSTRHVTTKTLSPTKASQSRNTRASLSLLR</sequence>
<dbReference type="GeneID" id="68094821"/>
<feature type="region of interest" description="Disordered" evidence="2">
    <location>
        <begin position="1"/>
        <end position="26"/>
    </location>
</feature>
<keyword evidence="4" id="KW-1185">Reference proteome</keyword>
<feature type="compositionally biased region" description="Basic and acidic residues" evidence="2">
    <location>
        <begin position="299"/>
        <end position="309"/>
    </location>
</feature>
<dbReference type="EMBL" id="PYSW02000015">
    <property type="protein sequence ID" value="KAG2386621.1"/>
    <property type="molecule type" value="Genomic_DNA"/>
</dbReference>
<reference evidence="3 4" key="1">
    <citation type="journal article" date="2018" name="BMC Genomics">
        <title>The genome of Naegleria lovaniensis, the basis for a comparative approach to unravel pathogenicity factors of the human pathogenic amoeba N. fowleri.</title>
        <authorList>
            <person name="Liechti N."/>
            <person name="Schurch N."/>
            <person name="Bruggmann R."/>
            <person name="Wittwer M."/>
        </authorList>
    </citation>
    <scope>NUCLEOTIDE SEQUENCE [LARGE SCALE GENOMIC DNA]</scope>
    <source>
        <strain evidence="3 4">ATCC 30569</strain>
    </source>
</reference>
<feature type="coiled-coil region" evidence="1">
    <location>
        <begin position="501"/>
        <end position="557"/>
    </location>
</feature>